<evidence type="ECO:0000256" key="4">
    <source>
        <dbReference type="ARBA" id="ARBA00022679"/>
    </source>
</evidence>
<proteinExistence type="inferred from homology"/>
<dbReference type="EC" id="2.-.-.-" evidence="11"/>
<dbReference type="PANTHER" id="PTHR30576">
    <property type="entry name" value="COLANIC BIOSYNTHESIS UDP-GLUCOSE LIPID CARRIER TRANSFERASE"/>
    <property type="match status" value="1"/>
</dbReference>
<dbReference type="EMBL" id="UXAW01000138">
    <property type="protein sequence ID" value="VDC33976.1"/>
    <property type="molecule type" value="Genomic_DNA"/>
</dbReference>
<feature type="domain" description="Bacterial sugar transferase" evidence="10">
    <location>
        <begin position="37"/>
        <end position="222"/>
    </location>
</feature>
<dbReference type="OrthoDB" id="9808602at2"/>
<evidence type="ECO:0000313" key="11">
    <source>
        <dbReference type="EMBL" id="VDC33976.1"/>
    </source>
</evidence>
<keyword evidence="12" id="KW-1185">Reference proteome</keyword>
<dbReference type="InterPro" id="IPR003362">
    <property type="entry name" value="Bact_transf"/>
</dbReference>
<protein>
    <submittedName>
        <fullName evidence="11">Putative sugar transferase EpsL</fullName>
        <ecNumber evidence="11">2.-.-.-</ecNumber>
    </submittedName>
</protein>
<name>A0A3P5XGP8_9RHOB</name>
<organism evidence="11 12">
    <name type="scientific">Pseudogemmobacter humi</name>
    <dbReference type="NCBI Taxonomy" id="2483812"/>
    <lineage>
        <taxon>Bacteria</taxon>
        <taxon>Pseudomonadati</taxon>
        <taxon>Pseudomonadota</taxon>
        <taxon>Alphaproteobacteria</taxon>
        <taxon>Rhodobacterales</taxon>
        <taxon>Paracoccaceae</taxon>
        <taxon>Pseudogemmobacter</taxon>
    </lineage>
</organism>
<keyword evidence="8" id="KW-0270">Exopolysaccharide synthesis</keyword>
<evidence type="ECO:0000256" key="7">
    <source>
        <dbReference type="ARBA" id="ARBA00023136"/>
    </source>
</evidence>
<keyword evidence="5 9" id="KW-0812">Transmembrane</keyword>
<evidence type="ECO:0000256" key="8">
    <source>
        <dbReference type="ARBA" id="ARBA00023169"/>
    </source>
</evidence>
<keyword evidence="4 11" id="KW-0808">Transferase</keyword>
<dbReference type="AlphaFoldDB" id="A0A3P5XGP8"/>
<keyword evidence="7 9" id="KW-0472">Membrane</keyword>
<accession>A0A3P5XGP8</accession>
<gene>
    <name evidence="11" type="primary">epsL_2</name>
    <name evidence="11" type="ORF">XINFAN_04177</name>
</gene>
<evidence type="ECO:0000256" key="3">
    <source>
        <dbReference type="ARBA" id="ARBA00022475"/>
    </source>
</evidence>
<evidence type="ECO:0000256" key="9">
    <source>
        <dbReference type="SAM" id="Phobius"/>
    </source>
</evidence>
<comment type="subcellular location">
    <subcellularLocation>
        <location evidence="1">Cell membrane</location>
    </subcellularLocation>
</comment>
<comment type="similarity">
    <text evidence="2">Belongs to the bacterial sugar transferase family.</text>
</comment>
<dbReference type="GO" id="GO:0000271">
    <property type="term" value="P:polysaccharide biosynthetic process"/>
    <property type="evidence" value="ECO:0007669"/>
    <property type="project" value="UniProtKB-KW"/>
</dbReference>
<evidence type="ECO:0000256" key="2">
    <source>
        <dbReference type="ARBA" id="ARBA00006464"/>
    </source>
</evidence>
<keyword evidence="6 9" id="KW-1133">Transmembrane helix</keyword>
<feature type="transmembrane region" description="Helical" evidence="9">
    <location>
        <begin position="42"/>
        <end position="63"/>
    </location>
</feature>
<evidence type="ECO:0000256" key="6">
    <source>
        <dbReference type="ARBA" id="ARBA00022989"/>
    </source>
</evidence>
<sequence>MLDGTFSPPCEGESAQIDSPFAQQAGTRKGLYNAFGKRLMDILLVMVSLPVTLPVILLVALWIGKAPFYTQLRIGRGGRTFRLWKLRSMVRDADKVLDSYLAQDPARRKEWDLHQKLDQDPRITRIGHFIRKTSLDELPQLWNVIRGDMSLVGPRPMMVGQQVLYPGTAYYRMRPGLTGSWQVSDRNAVSFSARAQFDEDYCHRLSFAKDIGIILQTVRIVLRATGK</sequence>
<evidence type="ECO:0000256" key="5">
    <source>
        <dbReference type="ARBA" id="ARBA00022692"/>
    </source>
</evidence>
<dbReference type="PANTHER" id="PTHR30576:SF4">
    <property type="entry name" value="UNDECAPRENYL-PHOSPHATE GALACTOSE PHOSPHOTRANSFERASE"/>
    <property type="match status" value="1"/>
</dbReference>
<reference evidence="11 12" key="1">
    <citation type="submission" date="2018-11" db="EMBL/GenBank/DDBJ databases">
        <authorList>
            <person name="Criscuolo A."/>
        </authorList>
    </citation>
    <scope>NUCLEOTIDE SEQUENCE [LARGE SCALE GENOMIC DNA]</scope>
    <source>
        <strain evidence="11">ACIP111625</strain>
    </source>
</reference>
<evidence type="ECO:0000259" key="10">
    <source>
        <dbReference type="Pfam" id="PF02397"/>
    </source>
</evidence>
<dbReference type="Proteomes" id="UP000277498">
    <property type="component" value="Unassembled WGS sequence"/>
</dbReference>
<dbReference type="GO" id="GO:0016780">
    <property type="term" value="F:phosphotransferase activity, for other substituted phosphate groups"/>
    <property type="evidence" value="ECO:0007669"/>
    <property type="project" value="TreeGrafter"/>
</dbReference>
<evidence type="ECO:0000313" key="12">
    <source>
        <dbReference type="Proteomes" id="UP000277498"/>
    </source>
</evidence>
<evidence type="ECO:0000256" key="1">
    <source>
        <dbReference type="ARBA" id="ARBA00004236"/>
    </source>
</evidence>
<dbReference type="Pfam" id="PF02397">
    <property type="entry name" value="Bac_transf"/>
    <property type="match status" value="1"/>
</dbReference>
<keyword evidence="3" id="KW-1003">Cell membrane</keyword>
<dbReference type="GO" id="GO:0005886">
    <property type="term" value="C:plasma membrane"/>
    <property type="evidence" value="ECO:0007669"/>
    <property type="project" value="UniProtKB-SubCell"/>
</dbReference>